<dbReference type="EMBL" id="CAFBLT010000001">
    <property type="protein sequence ID" value="CAB4879802.1"/>
    <property type="molecule type" value="Genomic_DNA"/>
</dbReference>
<sequence>MSTHSVRNVVRNVGVSTAVVAGLVAGGVSAAGAATTTTQPAGSSNQHVEKGMPGVPGHHAPGGKVTAISDTSITVSNPKGDSKTFTINSDTKFMKGSETATSSDVTVGSLVRIMPTAKGSNTAAKIMVGVPHVAGKVTAVNGSSVSITNREGKSFTVVESDSTKFTKNGAAATSADVVVGQVIVAQGSFASGSTTTLNATSIMVGLPGPGASGMQHGPDGGPHGGPDGGPHGGPDGAPQGADQTPPQ</sequence>
<feature type="domain" description="DUF5666" evidence="2">
    <location>
        <begin position="63"/>
        <end position="126"/>
    </location>
</feature>
<evidence type="ECO:0000313" key="4">
    <source>
        <dbReference type="EMBL" id="CAB4879802.1"/>
    </source>
</evidence>
<dbReference type="AlphaFoldDB" id="A0A6J7AAD5"/>
<evidence type="ECO:0000313" key="5">
    <source>
        <dbReference type="EMBL" id="CAB5020268.1"/>
    </source>
</evidence>
<evidence type="ECO:0000313" key="3">
    <source>
        <dbReference type="EMBL" id="CAB4829787.1"/>
    </source>
</evidence>
<evidence type="ECO:0000256" key="1">
    <source>
        <dbReference type="SAM" id="MobiDB-lite"/>
    </source>
</evidence>
<organism evidence="3">
    <name type="scientific">freshwater metagenome</name>
    <dbReference type="NCBI Taxonomy" id="449393"/>
    <lineage>
        <taxon>unclassified sequences</taxon>
        <taxon>metagenomes</taxon>
        <taxon>ecological metagenomes</taxon>
    </lineage>
</organism>
<proteinExistence type="predicted"/>
<dbReference type="Pfam" id="PF18914">
    <property type="entry name" value="DUF5666"/>
    <property type="match status" value="1"/>
</dbReference>
<gene>
    <name evidence="3" type="ORF">UFOPK3164_01049</name>
    <name evidence="4" type="ORF">UFOPK3427_01429</name>
    <name evidence="5" type="ORF">UFOPK4112_00872</name>
</gene>
<reference evidence="3" key="1">
    <citation type="submission" date="2020-05" db="EMBL/GenBank/DDBJ databases">
        <authorList>
            <person name="Chiriac C."/>
            <person name="Salcher M."/>
            <person name="Ghai R."/>
            <person name="Kavagutti S V."/>
        </authorList>
    </citation>
    <scope>NUCLEOTIDE SEQUENCE</scope>
</reference>
<dbReference type="EMBL" id="CAFBPM010000007">
    <property type="protein sequence ID" value="CAB5020268.1"/>
    <property type="molecule type" value="Genomic_DNA"/>
</dbReference>
<name>A0A6J7AAD5_9ZZZZ</name>
<protein>
    <submittedName>
        <fullName evidence="3">Unannotated protein</fullName>
    </submittedName>
</protein>
<accession>A0A6J7AAD5</accession>
<evidence type="ECO:0000259" key="2">
    <source>
        <dbReference type="Pfam" id="PF18914"/>
    </source>
</evidence>
<feature type="compositionally biased region" description="Low complexity" evidence="1">
    <location>
        <begin position="236"/>
        <end position="247"/>
    </location>
</feature>
<feature type="compositionally biased region" description="Gly residues" evidence="1">
    <location>
        <begin position="218"/>
        <end position="235"/>
    </location>
</feature>
<feature type="region of interest" description="Disordered" evidence="1">
    <location>
        <begin position="206"/>
        <end position="247"/>
    </location>
</feature>
<dbReference type="InterPro" id="IPR043724">
    <property type="entry name" value="DUF5666"/>
</dbReference>
<dbReference type="EMBL" id="CAFABE010000046">
    <property type="protein sequence ID" value="CAB4829787.1"/>
    <property type="molecule type" value="Genomic_DNA"/>
</dbReference>